<evidence type="ECO:0000313" key="2">
    <source>
        <dbReference type="Proteomes" id="UP000198432"/>
    </source>
</evidence>
<proteinExistence type="predicted"/>
<sequence length="199" mass="23168">MSYNDFFGRLLGLKRGGPTCNKLERSKKFKLAYKQWVAAQVYLKWTGAFFKAYHYKKANLPADYRVQLVQGEHTRGIIFFYDPSIGDQNFEFLFDLLKDRVEALGYTLHSCDTLEIRHDRYREQIEKRLLTPPASDVNGTSLCNQLYGNILLDHIKVNKRPGYIRLAANAYADSFFSRPLSFNKLLEQVLQPGERQQET</sequence>
<dbReference type="RefSeq" id="WP_106219102.1">
    <property type="nucleotide sequence ID" value="NZ_FZOQ01000008.1"/>
</dbReference>
<reference evidence="2" key="1">
    <citation type="submission" date="2017-06" db="EMBL/GenBank/DDBJ databases">
        <authorList>
            <person name="Varghese N."/>
            <person name="Submissions S."/>
        </authorList>
    </citation>
    <scope>NUCLEOTIDE SEQUENCE [LARGE SCALE GENOMIC DNA]</scope>
    <source>
        <strain evidence="2">NKM1</strain>
    </source>
</reference>
<dbReference type="OrthoDB" id="1491962at2"/>
<gene>
    <name evidence="1" type="ORF">SAMN06296052_10870</name>
</gene>
<dbReference type="AlphaFoldDB" id="A0A239FB02"/>
<organism evidence="1 2">
    <name type="scientific">Pontibacter ummariensis</name>
    <dbReference type="NCBI Taxonomy" id="1610492"/>
    <lineage>
        <taxon>Bacteria</taxon>
        <taxon>Pseudomonadati</taxon>
        <taxon>Bacteroidota</taxon>
        <taxon>Cytophagia</taxon>
        <taxon>Cytophagales</taxon>
        <taxon>Hymenobacteraceae</taxon>
        <taxon>Pontibacter</taxon>
    </lineage>
</organism>
<keyword evidence="2" id="KW-1185">Reference proteome</keyword>
<dbReference type="EMBL" id="FZOQ01000008">
    <property type="protein sequence ID" value="SNS53264.1"/>
    <property type="molecule type" value="Genomic_DNA"/>
</dbReference>
<evidence type="ECO:0000313" key="1">
    <source>
        <dbReference type="EMBL" id="SNS53264.1"/>
    </source>
</evidence>
<name>A0A239FB02_9BACT</name>
<dbReference type="Proteomes" id="UP000198432">
    <property type="component" value="Unassembled WGS sequence"/>
</dbReference>
<accession>A0A239FB02</accession>
<protein>
    <submittedName>
        <fullName evidence="1">Uncharacterized protein</fullName>
    </submittedName>
</protein>